<name>A0A0C3DNW1_9AGAM</name>
<organism evidence="1 2">
    <name type="scientific">Scleroderma citrinum Foug A</name>
    <dbReference type="NCBI Taxonomy" id="1036808"/>
    <lineage>
        <taxon>Eukaryota</taxon>
        <taxon>Fungi</taxon>
        <taxon>Dikarya</taxon>
        <taxon>Basidiomycota</taxon>
        <taxon>Agaricomycotina</taxon>
        <taxon>Agaricomycetes</taxon>
        <taxon>Agaricomycetidae</taxon>
        <taxon>Boletales</taxon>
        <taxon>Sclerodermatineae</taxon>
        <taxon>Sclerodermataceae</taxon>
        <taxon>Scleroderma</taxon>
    </lineage>
</organism>
<evidence type="ECO:0000313" key="2">
    <source>
        <dbReference type="Proteomes" id="UP000053989"/>
    </source>
</evidence>
<dbReference type="AlphaFoldDB" id="A0A0C3DNW1"/>
<protein>
    <submittedName>
        <fullName evidence="1">Uncharacterized protein</fullName>
    </submittedName>
</protein>
<reference evidence="1 2" key="1">
    <citation type="submission" date="2014-04" db="EMBL/GenBank/DDBJ databases">
        <authorList>
            <consortium name="DOE Joint Genome Institute"/>
            <person name="Kuo A."/>
            <person name="Kohler A."/>
            <person name="Nagy L.G."/>
            <person name="Floudas D."/>
            <person name="Copeland A."/>
            <person name="Barry K.W."/>
            <person name="Cichocki N."/>
            <person name="Veneault-Fourrey C."/>
            <person name="LaButti K."/>
            <person name="Lindquist E.A."/>
            <person name="Lipzen A."/>
            <person name="Lundell T."/>
            <person name="Morin E."/>
            <person name="Murat C."/>
            <person name="Sun H."/>
            <person name="Tunlid A."/>
            <person name="Henrissat B."/>
            <person name="Grigoriev I.V."/>
            <person name="Hibbett D.S."/>
            <person name="Martin F."/>
            <person name="Nordberg H.P."/>
            <person name="Cantor M.N."/>
            <person name="Hua S.X."/>
        </authorList>
    </citation>
    <scope>NUCLEOTIDE SEQUENCE [LARGE SCALE GENOMIC DNA]</scope>
    <source>
        <strain evidence="1 2">Foug A</strain>
    </source>
</reference>
<proteinExistence type="predicted"/>
<dbReference type="HOGENOM" id="CLU_2607412_0_0_1"/>
<dbReference type="InParanoid" id="A0A0C3DNW1"/>
<evidence type="ECO:0000313" key="1">
    <source>
        <dbReference type="EMBL" id="KIM62335.1"/>
    </source>
</evidence>
<sequence>MAVIPFEFSQLEWPPTLTSEQLEFLTTCNCIYVIPRTATRHAPPFMRPYPFCLCSSHPHFLNVHSGFSLKKMESSPPNR</sequence>
<dbReference type="EMBL" id="KN822043">
    <property type="protein sequence ID" value="KIM62335.1"/>
    <property type="molecule type" value="Genomic_DNA"/>
</dbReference>
<reference evidence="2" key="2">
    <citation type="submission" date="2015-01" db="EMBL/GenBank/DDBJ databases">
        <title>Evolutionary Origins and Diversification of the Mycorrhizal Mutualists.</title>
        <authorList>
            <consortium name="DOE Joint Genome Institute"/>
            <consortium name="Mycorrhizal Genomics Consortium"/>
            <person name="Kohler A."/>
            <person name="Kuo A."/>
            <person name="Nagy L.G."/>
            <person name="Floudas D."/>
            <person name="Copeland A."/>
            <person name="Barry K.W."/>
            <person name="Cichocki N."/>
            <person name="Veneault-Fourrey C."/>
            <person name="LaButti K."/>
            <person name="Lindquist E.A."/>
            <person name="Lipzen A."/>
            <person name="Lundell T."/>
            <person name="Morin E."/>
            <person name="Murat C."/>
            <person name="Riley R."/>
            <person name="Ohm R."/>
            <person name="Sun H."/>
            <person name="Tunlid A."/>
            <person name="Henrissat B."/>
            <person name="Grigoriev I.V."/>
            <person name="Hibbett D.S."/>
            <person name="Martin F."/>
        </authorList>
    </citation>
    <scope>NUCLEOTIDE SEQUENCE [LARGE SCALE GENOMIC DNA]</scope>
    <source>
        <strain evidence="2">Foug A</strain>
    </source>
</reference>
<dbReference type="Proteomes" id="UP000053989">
    <property type="component" value="Unassembled WGS sequence"/>
</dbReference>
<keyword evidence="2" id="KW-1185">Reference proteome</keyword>
<accession>A0A0C3DNW1</accession>
<gene>
    <name evidence="1" type="ORF">SCLCIDRAFT_834054</name>
</gene>